<dbReference type="Gene3D" id="3.40.50.620">
    <property type="entry name" value="HUPs"/>
    <property type="match status" value="1"/>
</dbReference>
<keyword evidence="2" id="KW-1185">Reference proteome</keyword>
<sequence>MQILSSTTQLPYQRCNRCVMDTSAADIKFDANGVCNYCTEFLERSSHIIHEDPSAKRIRLDQLVTKVKLTGHGKPYDCVVGVSGGVDSSWTLVQTVKLGLKPLAVHMDNGWNSELAQNNIANLVRGLGVDLYTHVIDWEEYRTLMQAFFDAHVIDVELLYDNAMLAVNYQQASLYDVKFILAGTNQATEGMRMPKGWNWFKYDRRNIQALGQRFAGLRLKTFPAFGTLDWIYYERVKKIKWVSFLDFLPYNKFDALDTLEREFGYKRYPFKHYESIFTRFYQGYLLPRKFNVDKRKLHLATLVASGQMSREDALEGLKGIPYPNSRNLEEDIDYFLKKMHWTSHQLEDYLNQPETPHNHYPTEKPLFDFVRHVYGILKKKGLISEKRESW</sequence>
<dbReference type="NCBIfam" id="TIGR03573">
    <property type="entry name" value="WbuX"/>
    <property type="match status" value="1"/>
</dbReference>
<dbReference type="EMBL" id="NJHS01000071">
    <property type="protein sequence ID" value="PNJ96622.1"/>
    <property type="molecule type" value="Genomic_DNA"/>
</dbReference>
<evidence type="ECO:0000313" key="2">
    <source>
        <dbReference type="Proteomes" id="UP000236284"/>
    </source>
</evidence>
<name>A0ABX4WLP6_9CYAN</name>
<evidence type="ECO:0000313" key="1">
    <source>
        <dbReference type="EMBL" id="PNJ96622.1"/>
    </source>
</evidence>
<comment type="caution">
    <text evidence="1">The sequence shown here is derived from an EMBL/GenBank/DDBJ whole genome shotgun (WGS) entry which is preliminary data.</text>
</comment>
<dbReference type="SUPFAM" id="SSF52402">
    <property type="entry name" value="Adenine nucleotide alpha hydrolases-like"/>
    <property type="match status" value="1"/>
</dbReference>
<proteinExistence type="predicted"/>
<dbReference type="InterPro" id="IPR020022">
    <property type="entry name" value="N-acetyl_sugar_amidoTrfase"/>
</dbReference>
<dbReference type="InterPro" id="IPR014729">
    <property type="entry name" value="Rossmann-like_a/b/a_fold"/>
</dbReference>
<accession>A0ABX4WLP6</accession>
<dbReference type="Proteomes" id="UP000236284">
    <property type="component" value="Unassembled WGS sequence"/>
</dbReference>
<protein>
    <submittedName>
        <fullName evidence="1">ExsB family protein</fullName>
    </submittedName>
</protein>
<reference evidence="1 2" key="1">
    <citation type="submission" date="2017-06" db="EMBL/GenBank/DDBJ databases">
        <title>Genome variation in co-occurring toxic Cylindrospermopsis raciborskii strains determines phenotypic plasticity.</title>
        <authorList>
            <person name="Willis A."/>
            <person name="Woodhouse J."/>
            <person name="Ongley S."/>
            <person name="Jex A."/>
            <person name="Burford M."/>
            <person name="Neilan B."/>
        </authorList>
    </citation>
    <scope>NUCLEOTIDE SEQUENCE [LARGE SCALE GENOMIC DNA]</scope>
    <source>
        <strain evidence="1 2">C07</strain>
    </source>
</reference>
<dbReference type="RefSeq" id="WP_102938797.1">
    <property type="nucleotide sequence ID" value="NZ_NJHS01000071.1"/>
</dbReference>
<organism evidence="1 2">
    <name type="scientific">Cylindrospermopsis raciborskii C07</name>
    <dbReference type="NCBI Taxonomy" id="2014886"/>
    <lineage>
        <taxon>Bacteria</taxon>
        <taxon>Bacillati</taxon>
        <taxon>Cyanobacteriota</taxon>
        <taxon>Cyanophyceae</taxon>
        <taxon>Nostocales</taxon>
        <taxon>Aphanizomenonaceae</taxon>
        <taxon>Cylindrospermopsis</taxon>
    </lineage>
</organism>
<gene>
    <name evidence="1" type="ORF">CEP15_09955</name>
</gene>